<sequence length="343" mass="37378">MPPMRLPFRAIARAAPTAAQTHASGAVPGVSVDVAALAALEVAARDFHFRPRQPGHSVLAGRHASKVRGRGLTFEELRLYLPGDDIRSMDWRVTARTGQPHVRVYTEEKDRPVLIVVDQRINMFFGSRRAMKSVSAAEAAALAAWRVLAEGDRVGGIVFGDQDAEVFAPRHSRESVQHLLGGIARFSQALRADSPARRSAAQLDAALERAARMAGHDWLVIVISDFDGHDTRTRDLMLGMAGRNDLLTILVHDPFLSELPESGQLVVSDGELQVELGFGHAATRRGIGEFVDAHARALLDWHHAIGVPLLPLSAAEQTALQLRRLLGRPLQQAPVRQRPGAAR</sequence>
<proteinExistence type="predicted"/>
<dbReference type="SUPFAM" id="SSF53300">
    <property type="entry name" value="vWA-like"/>
    <property type="match status" value="1"/>
</dbReference>
<keyword evidence="3" id="KW-1185">Reference proteome</keyword>
<name>A0A4Q7S1H8_9BURK</name>
<dbReference type="InterPro" id="IPR002881">
    <property type="entry name" value="DUF58"/>
</dbReference>
<dbReference type="PANTHER" id="PTHR33608:SF12">
    <property type="entry name" value="DUF58 DOMAIN-CONTAINING PROTEIN"/>
    <property type="match status" value="1"/>
</dbReference>
<accession>A0A4Q7S1H8</accession>
<protein>
    <submittedName>
        <fullName evidence="2">Uncharacterized protein DUF58</fullName>
    </submittedName>
</protein>
<dbReference type="AlphaFoldDB" id="A0A4Q7S1H8"/>
<organism evidence="2 3">
    <name type="scientific">Cupriavidus agavae</name>
    <dbReference type="NCBI Taxonomy" id="1001822"/>
    <lineage>
        <taxon>Bacteria</taxon>
        <taxon>Pseudomonadati</taxon>
        <taxon>Pseudomonadota</taxon>
        <taxon>Betaproteobacteria</taxon>
        <taxon>Burkholderiales</taxon>
        <taxon>Burkholderiaceae</taxon>
        <taxon>Cupriavidus</taxon>
    </lineage>
</organism>
<reference evidence="2 3" key="1">
    <citation type="journal article" date="2015" name="Stand. Genomic Sci.">
        <title>Genomic Encyclopedia of Bacterial and Archaeal Type Strains, Phase III: the genomes of soil and plant-associated and newly described type strains.</title>
        <authorList>
            <person name="Whitman W.B."/>
            <person name="Woyke T."/>
            <person name="Klenk H.P."/>
            <person name="Zhou Y."/>
            <person name="Lilburn T.G."/>
            <person name="Beck B.J."/>
            <person name="De Vos P."/>
            <person name="Vandamme P."/>
            <person name="Eisen J.A."/>
            <person name="Garrity G."/>
            <person name="Hugenholtz P."/>
            <person name="Kyrpides N.C."/>
        </authorList>
    </citation>
    <scope>NUCLEOTIDE SEQUENCE [LARGE SCALE GENOMIC DNA]</scope>
    <source>
        <strain evidence="2 3">ASC-9842</strain>
    </source>
</reference>
<evidence type="ECO:0000259" key="1">
    <source>
        <dbReference type="Pfam" id="PF01882"/>
    </source>
</evidence>
<dbReference type="InterPro" id="IPR036465">
    <property type="entry name" value="vWFA_dom_sf"/>
</dbReference>
<evidence type="ECO:0000313" key="2">
    <source>
        <dbReference type="EMBL" id="RZT39328.1"/>
    </source>
</evidence>
<comment type="caution">
    <text evidence="2">The sequence shown here is derived from an EMBL/GenBank/DDBJ whole genome shotgun (WGS) entry which is preliminary data.</text>
</comment>
<dbReference type="EMBL" id="SGXM01000002">
    <property type="protein sequence ID" value="RZT39328.1"/>
    <property type="molecule type" value="Genomic_DNA"/>
</dbReference>
<dbReference type="Pfam" id="PF01882">
    <property type="entry name" value="DUF58"/>
    <property type="match status" value="1"/>
</dbReference>
<dbReference type="Proteomes" id="UP000291078">
    <property type="component" value="Unassembled WGS sequence"/>
</dbReference>
<dbReference type="PANTHER" id="PTHR33608">
    <property type="entry name" value="BLL2464 PROTEIN"/>
    <property type="match status" value="1"/>
</dbReference>
<feature type="domain" description="DUF58" evidence="1">
    <location>
        <begin position="76"/>
        <end position="289"/>
    </location>
</feature>
<gene>
    <name evidence="2" type="ORF">EV147_2523</name>
</gene>
<evidence type="ECO:0000313" key="3">
    <source>
        <dbReference type="Proteomes" id="UP000291078"/>
    </source>
</evidence>